<organism evidence="15 16">
    <name type="scientific">Glycomyces albidus</name>
    <dbReference type="NCBI Taxonomy" id="2656774"/>
    <lineage>
        <taxon>Bacteria</taxon>
        <taxon>Bacillati</taxon>
        <taxon>Actinomycetota</taxon>
        <taxon>Actinomycetes</taxon>
        <taxon>Glycomycetales</taxon>
        <taxon>Glycomycetaceae</taxon>
        <taxon>Glycomyces</taxon>
    </lineage>
</organism>
<dbReference type="GO" id="GO:0004252">
    <property type="term" value="F:serine-type endopeptidase activity"/>
    <property type="evidence" value="ECO:0007669"/>
    <property type="project" value="UniProtKB-UniRule"/>
</dbReference>
<dbReference type="Gene3D" id="3.50.30.30">
    <property type="match status" value="1"/>
</dbReference>
<evidence type="ECO:0000256" key="2">
    <source>
        <dbReference type="ARBA" id="ARBA00011073"/>
    </source>
</evidence>
<evidence type="ECO:0000256" key="5">
    <source>
        <dbReference type="ARBA" id="ARBA00022801"/>
    </source>
</evidence>
<evidence type="ECO:0000256" key="3">
    <source>
        <dbReference type="ARBA" id="ARBA00022670"/>
    </source>
</evidence>
<dbReference type="PROSITE" id="PS00136">
    <property type="entry name" value="SUBTILASE_ASP"/>
    <property type="match status" value="1"/>
</dbReference>
<dbReference type="EMBL" id="WIAO01000046">
    <property type="protein sequence ID" value="MQM28500.1"/>
    <property type="molecule type" value="Genomic_DNA"/>
</dbReference>
<dbReference type="InterPro" id="IPR023828">
    <property type="entry name" value="Peptidase_S8_Ser-AS"/>
</dbReference>
<gene>
    <name evidence="15" type="ORF">GFD30_23490</name>
</gene>
<dbReference type="SUPFAM" id="SSF52743">
    <property type="entry name" value="Subtilisin-like"/>
    <property type="match status" value="1"/>
</dbReference>
<evidence type="ECO:0000259" key="12">
    <source>
        <dbReference type="Pfam" id="PF02225"/>
    </source>
</evidence>
<reference evidence="15 16" key="1">
    <citation type="submission" date="2019-10" db="EMBL/GenBank/DDBJ databases">
        <title>Glycomyces albidus sp. nov., a novel actinomycete isolated from rhizosphere soil of wheat (Triticum aestivum L.).</title>
        <authorList>
            <person name="Qian L."/>
        </authorList>
    </citation>
    <scope>NUCLEOTIDE SEQUENCE [LARGE SCALE GENOMIC DNA]</scope>
    <source>
        <strain evidence="15 16">NEAU-7082</strain>
    </source>
</reference>
<dbReference type="InterPro" id="IPR045051">
    <property type="entry name" value="SBT"/>
</dbReference>
<evidence type="ECO:0000256" key="9">
    <source>
        <dbReference type="PROSITE-ProRule" id="PRU01240"/>
    </source>
</evidence>
<feature type="active site" description="Charge relay system" evidence="8 9">
    <location>
        <position position="210"/>
    </location>
</feature>
<keyword evidence="3 9" id="KW-0645">Protease</keyword>
<dbReference type="InterPro" id="IPR000209">
    <property type="entry name" value="Peptidase_S8/S53_dom"/>
</dbReference>
<dbReference type="CDD" id="cd04852">
    <property type="entry name" value="Peptidases_S8_3"/>
    <property type="match status" value="1"/>
</dbReference>
<evidence type="ECO:0000256" key="6">
    <source>
        <dbReference type="ARBA" id="ARBA00022825"/>
    </source>
</evidence>
<dbReference type="Gene3D" id="3.40.50.200">
    <property type="entry name" value="Peptidase S8/S53 domain"/>
    <property type="match status" value="1"/>
</dbReference>
<feature type="active site" description="Charge relay system" evidence="8 9">
    <location>
        <position position="599"/>
    </location>
</feature>
<evidence type="ECO:0000256" key="4">
    <source>
        <dbReference type="ARBA" id="ARBA00022729"/>
    </source>
</evidence>
<evidence type="ECO:0000259" key="11">
    <source>
        <dbReference type="Pfam" id="PF00082"/>
    </source>
</evidence>
<dbReference type="Gene3D" id="2.60.40.2310">
    <property type="match status" value="1"/>
</dbReference>
<dbReference type="InterPro" id="IPR023827">
    <property type="entry name" value="Peptidase_S8_Asp-AS"/>
</dbReference>
<dbReference type="PROSITE" id="PS51892">
    <property type="entry name" value="SUBTILASE"/>
    <property type="match status" value="1"/>
</dbReference>
<evidence type="ECO:0000259" key="14">
    <source>
        <dbReference type="Pfam" id="PF17766"/>
    </source>
</evidence>
<comment type="similarity">
    <text evidence="2 9 10">Belongs to the peptidase S8 family.</text>
</comment>
<feature type="domain" description="PA" evidence="12">
    <location>
        <begin position="450"/>
        <end position="523"/>
    </location>
</feature>
<evidence type="ECO:0000256" key="10">
    <source>
        <dbReference type="RuleBase" id="RU003355"/>
    </source>
</evidence>
<feature type="domain" description="Inhibitor I9" evidence="13">
    <location>
        <begin position="128"/>
        <end position="170"/>
    </location>
</feature>
<keyword evidence="4" id="KW-0732">Signal</keyword>
<dbReference type="Pfam" id="PF00082">
    <property type="entry name" value="Peptidase_S8"/>
    <property type="match status" value="1"/>
</dbReference>
<comment type="caution">
    <text evidence="15">The sequence shown here is derived from an EMBL/GenBank/DDBJ whole genome shotgun (WGS) entry which is preliminary data.</text>
</comment>
<dbReference type="InterPro" id="IPR037045">
    <property type="entry name" value="S8pro/Inhibitor_I9_sf"/>
</dbReference>
<dbReference type="InterPro" id="IPR036852">
    <property type="entry name" value="Peptidase_S8/S53_dom_sf"/>
</dbReference>
<evidence type="ECO:0000256" key="8">
    <source>
        <dbReference type="PIRSR" id="PIRSR615500-1"/>
    </source>
</evidence>
<keyword evidence="16" id="KW-1185">Reference proteome</keyword>
<evidence type="ECO:0000256" key="1">
    <source>
        <dbReference type="ARBA" id="ARBA00004613"/>
    </source>
</evidence>
<evidence type="ECO:0000256" key="7">
    <source>
        <dbReference type="ARBA" id="ARBA00023180"/>
    </source>
</evidence>
<sequence length="1020" mass="106161">MGSPSLDTARRDPRRARAGTRAAAAAAVVPLAVAALTTAAAGPAAAESSLPEIAAQYFKEAPGPIEYEDGYYIVQLAADPIATYDGGVSGLDATTPDAGETIDFEAAAVEEYGDFLAEERADVIADFGVEPLVEYDTVLNGFAAELTGEEARELAASDEVLSVVPDVIYQPTGAVDTTGFMDLSGGDGAWEEEFGSPKRAGEGVIVGVLDTGIWPENPALAPLSDPRDQDIIDAKWNGECVTGVDEDPAGNIECNNKLIGARYYDSRGMAADGYASPRDEDGHGTHTATTAAGNYKTKVVVDGEKIGTFSGMAPAARVAAYKVCWGGCASADINKAIEDAVRDGVDVINFSIGSTGTPEFLDSTAWAFRAAAQAGVFVAASAGNDGPTSTVDHQEPWTTTVAASSHDQTFRTELEFGRTEIEVAGLVGEAEWPVKLAVDAAFDDADPAAAATCNADTLDPAKTEGYAIVCVRGNTFTDNANRVFAAGGVAMIVVDQFERGPANVVTSQAVPVLHVSYADGQELAEWIASQSDPEVEVETAELEDQNAPVMAAFSSNGPGLASGQDLLKPDITAPGVEVLAGITPDNHAGNDFATAQGTSMASPHVAGLAALMVSAHPDWSPMAIKSAMMTTSYQTDQDGNPIQRGGADATPFDFGAGHVDGADMFDPGLVYDSDVTDWVQFVCGTDEAYKIQSTCDIFGSIEPSQLNYPSITVADLTGVYEVTRTVTNVSDKKSTYKAEIEAPAGFDVAIDKSSLTLRPGESASYTLTFTRTDAAFGEWSFGGITWVEKKNGRTVHEVFSPIVLEASQLSAAESVTFAGTSGSGELSGTSGFDGTLGVAVTGLTASEVAAETIAGPAPAGWSFPTDAPVENAHVVSHEFTTPADAAEVRFATFDDDYAPATDLDLFVYEKTGDTLTFVGYSAAGGSNETVTLPGGHTFVVFVDYFAGPGPLESRLHSWVVPNADAENLAVSPAEQAVTTAGEYSLSLSWSGLEADSRYFGFLGYTSDGEVIGRTDVSIAT</sequence>
<dbReference type="PRINTS" id="PR00723">
    <property type="entry name" value="SUBTILISIN"/>
</dbReference>
<dbReference type="PANTHER" id="PTHR10795">
    <property type="entry name" value="PROPROTEIN CONVERTASE SUBTILISIN/KEXIN"/>
    <property type="match status" value="1"/>
</dbReference>
<dbReference type="InterPro" id="IPR041469">
    <property type="entry name" value="Subtilisin-like_FN3"/>
</dbReference>
<evidence type="ECO:0000313" key="16">
    <source>
        <dbReference type="Proteomes" id="UP000477750"/>
    </source>
</evidence>
<dbReference type="InterPro" id="IPR034197">
    <property type="entry name" value="Peptidases_S8_3"/>
</dbReference>
<dbReference type="Proteomes" id="UP000477750">
    <property type="component" value="Unassembled WGS sequence"/>
</dbReference>
<feature type="active site" description="Charge relay system" evidence="8 9">
    <location>
        <position position="283"/>
    </location>
</feature>
<name>A0A6L5GFP1_9ACTN</name>
<proteinExistence type="inferred from homology"/>
<dbReference type="PROSITE" id="PS00138">
    <property type="entry name" value="SUBTILASE_SER"/>
    <property type="match status" value="1"/>
</dbReference>
<dbReference type="AlphaFoldDB" id="A0A6L5GFP1"/>
<keyword evidence="5 9" id="KW-0378">Hydrolase</keyword>
<dbReference type="InterPro" id="IPR003137">
    <property type="entry name" value="PA_domain"/>
</dbReference>
<accession>A0A6L5GFP1</accession>
<feature type="domain" description="Subtilisin-like protease fibronectin type-III" evidence="14">
    <location>
        <begin position="705"/>
        <end position="803"/>
    </location>
</feature>
<dbReference type="RefSeq" id="WP_153027597.1">
    <property type="nucleotide sequence ID" value="NZ_WIAO01000046.1"/>
</dbReference>
<dbReference type="Gene3D" id="3.30.70.80">
    <property type="entry name" value="Peptidase S8 propeptide/proteinase inhibitor I9"/>
    <property type="match status" value="1"/>
</dbReference>
<protein>
    <submittedName>
        <fullName evidence="15">S8 family serine peptidase</fullName>
    </submittedName>
</protein>
<dbReference type="InterPro" id="IPR015500">
    <property type="entry name" value="Peptidase_S8_subtilisin-rel"/>
</dbReference>
<dbReference type="InterPro" id="IPR010259">
    <property type="entry name" value="S8pro/Inhibitor_I9"/>
</dbReference>
<evidence type="ECO:0000259" key="13">
    <source>
        <dbReference type="Pfam" id="PF05922"/>
    </source>
</evidence>
<dbReference type="GO" id="GO:0006508">
    <property type="term" value="P:proteolysis"/>
    <property type="evidence" value="ECO:0007669"/>
    <property type="project" value="UniProtKB-KW"/>
</dbReference>
<dbReference type="Pfam" id="PF02225">
    <property type="entry name" value="PA"/>
    <property type="match status" value="1"/>
</dbReference>
<comment type="subcellular location">
    <subcellularLocation>
        <location evidence="1">Secreted</location>
    </subcellularLocation>
</comment>
<dbReference type="Pfam" id="PF17766">
    <property type="entry name" value="fn3_6"/>
    <property type="match status" value="1"/>
</dbReference>
<keyword evidence="7" id="KW-0325">Glycoprotein</keyword>
<keyword evidence="6 9" id="KW-0720">Serine protease</keyword>
<evidence type="ECO:0000313" key="15">
    <source>
        <dbReference type="EMBL" id="MQM28500.1"/>
    </source>
</evidence>
<feature type="domain" description="Peptidase S8/S53" evidence="11">
    <location>
        <begin position="201"/>
        <end position="657"/>
    </location>
</feature>
<dbReference type="GO" id="GO:0005576">
    <property type="term" value="C:extracellular region"/>
    <property type="evidence" value="ECO:0007669"/>
    <property type="project" value="UniProtKB-SubCell"/>
</dbReference>
<dbReference type="Pfam" id="PF05922">
    <property type="entry name" value="Inhibitor_I9"/>
    <property type="match status" value="1"/>
</dbReference>